<proteinExistence type="predicted"/>
<reference evidence="2" key="1">
    <citation type="submission" date="2021-02" db="EMBL/GenBank/DDBJ databases">
        <authorList>
            <person name="Nowell W R."/>
        </authorList>
    </citation>
    <scope>NUCLEOTIDE SEQUENCE</scope>
</reference>
<accession>A0A819ZN79</accession>
<dbReference type="EMBL" id="CAJOBE010014321">
    <property type="protein sequence ID" value="CAF4176667.1"/>
    <property type="molecule type" value="Genomic_DNA"/>
</dbReference>
<organism evidence="2 3">
    <name type="scientific">Rotaria sordida</name>
    <dbReference type="NCBI Taxonomy" id="392033"/>
    <lineage>
        <taxon>Eukaryota</taxon>
        <taxon>Metazoa</taxon>
        <taxon>Spiralia</taxon>
        <taxon>Gnathifera</taxon>
        <taxon>Rotifera</taxon>
        <taxon>Eurotatoria</taxon>
        <taxon>Bdelloidea</taxon>
        <taxon>Philodinida</taxon>
        <taxon>Philodinidae</taxon>
        <taxon>Rotaria</taxon>
    </lineage>
</organism>
<evidence type="ECO:0000313" key="3">
    <source>
        <dbReference type="Proteomes" id="UP000663874"/>
    </source>
</evidence>
<protein>
    <submittedName>
        <fullName evidence="2">Uncharacterized protein</fullName>
    </submittedName>
</protein>
<feature type="region of interest" description="Disordered" evidence="1">
    <location>
        <begin position="193"/>
        <end position="221"/>
    </location>
</feature>
<gene>
    <name evidence="2" type="ORF">FNK824_LOCUS34985</name>
</gene>
<comment type="caution">
    <text evidence="2">The sequence shown here is derived from an EMBL/GenBank/DDBJ whole genome shotgun (WGS) entry which is preliminary data.</text>
</comment>
<evidence type="ECO:0000256" key="1">
    <source>
        <dbReference type="SAM" id="MobiDB-lite"/>
    </source>
</evidence>
<dbReference type="Proteomes" id="UP000663874">
    <property type="component" value="Unassembled WGS sequence"/>
</dbReference>
<name>A0A819ZN79_9BILA</name>
<feature type="compositionally biased region" description="Polar residues" evidence="1">
    <location>
        <begin position="197"/>
        <end position="218"/>
    </location>
</feature>
<sequence length="250" mass="27329">MFELNIQIDTSKLPSNVMSLHDGDFLNFLRQEAGHDAADLLEAQNDDTYVVKPGMRRNVDYFIDLLKLKCVEDAKRAKSSKNIQSSSSLSSLNRTTVASSTGTKLVSDIPLNALSETSPIKHSNLSNNEHKKYIVDSINSWWENNKSNIDSSQFSLIEGQHFFISILNRPGDTIMGISKQLPVVNIINNQQSSSVSTAPTDPTLSSNFVPSTTEPVTMSSNSISSLSSSITISVHDRGLNEKQSSSSSSS</sequence>
<evidence type="ECO:0000313" key="2">
    <source>
        <dbReference type="EMBL" id="CAF4176667.1"/>
    </source>
</evidence>
<dbReference type="AlphaFoldDB" id="A0A819ZN79"/>
<feature type="non-terminal residue" evidence="2">
    <location>
        <position position="1"/>
    </location>
</feature>